<organism evidence="1 2">
    <name type="scientific">Naganishia friedmannii</name>
    <dbReference type="NCBI Taxonomy" id="89922"/>
    <lineage>
        <taxon>Eukaryota</taxon>
        <taxon>Fungi</taxon>
        <taxon>Dikarya</taxon>
        <taxon>Basidiomycota</taxon>
        <taxon>Agaricomycotina</taxon>
        <taxon>Tremellomycetes</taxon>
        <taxon>Filobasidiales</taxon>
        <taxon>Filobasidiaceae</taxon>
        <taxon>Naganishia</taxon>
    </lineage>
</organism>
<dbReference type="Proteomes" id="UP001227268">
    <property type="component" value="Unassembled WGS sequence"/>
</dbReference>
<proteinExistence type="predicted"/>
<accession>A0ACC2VMH2</accession>
<reference evidence="1" key="1">
    <citation type="submission" date="2023-04" db="EMBL/GenBank/DDBJ databases">
        <title>Draft Genome sequencing of Naganishia species isolated from polar environments using Oxford Nanopore Technology.</title>
        <authorList>
            <person name="Leo P."/>
            <person name="Venkateswaran K."/>
        </authorList>
    </citation>
    <scope>NUCLEOTIDE SEQUENCE</scope>
    <source>
        <strain evidence="1">MNA-CCFEE 5423</strain>
    </source>
</reference>
<protein>
    <submittedName>
        <fullName evidence="1">Uncharacterized protein</fullName>
    </submittedName>
</protein>
<sequence>MTASSHWHSISPMTRPLNLEILEITPLSLTVSLSLAAQPRWSISPGSTSYPTASPSSGSQHDILAQGQQQFGVPAAKQRKSRAKGSHRLGHSGGGAQSHSGAAQHPHGESEDELTAAEDNGDGSSPHQSGQSTTFANHRHNHQQSNTGNASVPPPYASSSLPGSYPRRLPLPSNSDTVPPSFKELLSKGIVVTVNGNPWNRIVAHVSDDVVPIPTSVASNLGTTKSAGIGEATSGSGNWCSGDTPGVTTTKSGPNPSVTPASFPTPSILGRPNNLQSREKDRAIVVVYGLEPGKEYEVDLKVLGQLADTEASVSTSLTTPVHHGPSGLGTSSGTRSRANSLRSRPHGSRSRSSSLIQSVVAAQATSSSSNSGNNSTVNNSNPGNHTANADLSGGEVFVDEGESAQKTTLAGSGGLVDGTWTGLSATKNAHDMRMHDLRHLISTAAMEKDELATQLKKTRRESQKAEAALRAEVEALKRAIEKTALPDLRSRQKSLALQEQAKQAIHAAAEAEHEFEEINRRLDNWRQEEDKLKEEWQSMQSARNAAVEQKDSVMDLETKARGELDTQLSAVKARVHKQSTKKEKLHKENNELRQKLENVAEARREVEKRNEAVRYQKMLVDDYSATGYGGRPATNSANVVGEYWDPSSDIGAAAGWSSRGIKMSGTRASESYSLPPQEDIYFAPPGAFPRSRQGSVATLTFQPRSYVPPPLSSSSRPNSMASANSAAAALATQGIPRSATSGISHLGNPTGFFAPASTPLPPNQQVPARSIRASLSTNVSPMMANVTAAPFMPASTQFTHSAIVPSPPASQHEHTTSLVPPQLQHRIYLPGNRGNRSPANSNNTINSHLASATSISPALSRAETTATESASNLSAPSFPPLPSQANTLLGPGTKVPSASAPSLASIVTRAIIPSNSTLMQSNQLQKSPGVSHDDNTPVVGGRNPVGTTSRPLSWMSRAEQLDRAISRTTSPAPDDFPVLSPAGSWATAAVDQPRKANDASAANPFQQPWGPHRTASNPSRNSSRRGSLAAVHEKETEM</sequence>
<comment type="caution">
    <text evidence="1">The sequence shown here is derived from an EMBL/GenBank/DDBJ whole genome shotgun (WGS) entry which is preliminary data.</text>
</comment>
<keyword evidence="2" id="KW-1185">Reference proteome</keyword>
<gene>
    <name evidence="1" type="ORF">QFC21_003627</name>
</gene>
<evidence type="ECO:0000313" key="2">
    <source>
        <dbReference type="Proteomes" id="UP001227268"/>
    </source>
</evidence>
<name>A0ACC2VMH2_9TREE</name>
<evidence type="ECO:0000313" key="1">
    <source>
        <dbReference type="EMBL" id="KAJ9100583.1"/>
    </source>
</evidence>
<dbReference type="EMBL" id="JASBWT010000011">
    <property type="protein sequence ID" value="KAJ9100583.1"/>
    <property type="molecule type" value="Genomic_DNA"/>
</dbReference>